<protein>
    <submittedName>
        <fullName evidence="1">Uncharacterized protein</fullName>
    </submittedName>
</protein>
<keyword evidence="2" id="KW-1185">Reference proteome</keyword>
<organism evidence="1 2">
    <name type="scientific">Streptomyces violascens</name>
    <dbReference type="NCBI Taxonomy" id="67381"/>
    <lineage>
        <taxon>Bacteria</taxon>
        <taxon>Bacillati</taxon>
        <taxon>Actinomycetota</taxon>
        <taxon>Actinomycetes</taxon>
        <taxon>Kitasatosporales</taxon>
        <taxon>Streptomycetaceae</taxon>
        <taxon>Streptomyces</taxon>
    </lineage>
</organism>
<dbReference type="Proteomes" id="UP001050808">
    <property type="component" value="Unassembled WGS sequence"/>
</dbReference>
<accession>A0ABQ3QHS4</accession>
<evidence type="ECO:0000313" key="2">
    <source>
        <dbReference type="Proteomes" id="UP001050808"/>
    </source>
</evidence>
<reference evidence="1" key="1">
    <citation type="submission" date="2024-05" db="EMBL/GenBank/DDBJ databases">
        <title>Whole genome shotgun sequence of Streptomyces violascens NBRC 12920.</title>
        <authorList>
            <person name="Komaki H."/>
            <person name="Tamura T."/>
        </authorList>
    </citation>
    <scope>NUCLEOTIDE SEQUENCE</scope>
    <source>
        <strain evidence="1">NBRC 12920</strain>
    </source>
</reference>
<proteinExistence type="predicted"/>
<comment type="caution">
    <text evidence="1">The sequence shown here is derived from an EMBL/GenBank/DDBJ whole genome shotgun (WGS) entry which is preliminary data.</text>
</comment>
<gene>
    <name evidence="1" type="ORF">Sviol_12410</name>
</gene>
<evidence type="ECO:0000313" key="1">
    <source>
        <dbReference type="EMBL" id="GHI36833.1"/>
    </source>
</evidence>
<dbReference type="EMBL" id="BNDY01000002">
    <property type="protein sequence ID" value="GHI36833.1"/>
    <property type="molecule type" value="Genomic_DNA"/>
</dbReference>
<name>A0ABQ3QHS4_9ACTN</name>
<dbReference type="RefSeq" id="WP_189962240.1">
    <property type="nucleotide sequence ID" value="NZ_BMUA01000004.1"/>
</dbReference>
<sequence length="647" mass="72282">MTEPYSAHISESYGPMHTGDGTQLNISLALASDRLRHEAGLSLRSITDRDGDWLDQRFVAPGGMQRARTLLRTNSVVLLSARPGSGRRAAALMLLHELADGSGGLYELPDTEDDSGSVLDASEVSEGDRLMLDLSAVDEARYLSLQRQLPDFRARLVERRALLAVVLPHHHSYLQRVELKAQTAELTRPSSRDVLSRYLQLDNIRPTAAELGVQSLVSHLAKVPMREVAELADRIRNLRDSGIPGGFPSWRDGAIKRVADRSAEVAADLATHDSGRRRALLLALAMFHESPPATVLRTASALLSTLSHPPDERPRLEQTDLNRELTELGAETGPDGLVRFRTHNYDRGVRDHFWTYFPDLAEPLRRWFHDCLARPGIGADEHCPAIARFTEQCLRADRPDDLLWLADAWTGRQGQVRLIPDAAQALNRGLADEQYGQRFRQQIYDWSTTRNLPQNLKQVLVLVCSETMARSHPHQALVRLHHLDRRADGRVADTARSALLDLALGNSRMYRLLLQRVRRSLDESDWARDLGLFLALTRFARLIASQEVRAGLTAGWAAVFRKLPREEWQPYAVRWFTAVVDGSGPERLLDVLVDGCRKEAALLGGLYQFARDWERAGPPGLDGPRISGLLLQKINFAQGLGFLVPAV</sequence>